<organism evidence="2 3">
    <name type="scientific">Sutterella megalosphaeroides</name>
    <dbReference type="NCBI Taxonomy" id="2494234"/>
    <lineage>
        <taxon>Bacteria</taxon>
        <taxon>Pseudomonadati</taxon>
        <taxon>Pseudomonadota</taxon>
        <taxon>Betaproteobacteria</taxon>
        <taxon>Burkholderiales</taxon>
        <taxon>Sutterellaceae</taxon>
        <taxon>Sutterella</taxon>
    </lineage>
</organism>
<dbReference type="AlphaFoldDB" id="A0A2Z6I9K4"/>
<proteinExistence type="predicted"/>
<protein>
    <submittedName>
        <fullName evidence="2">Uncharacterized protein</fullName>
    </submittedName>
</protein>
<dbReference type="EMBL" id="AP018786">
    <property type="protein sequence ID" value="BBF23034.1"/>
    <property type="molecule type" value="Genomic_DNA"/>
</dbReference>
<evidence type="ECO:0000313" key="2">
    <source>
        <dbReference type="EMBL" id="BBF23034.1"/>
    </source>
</evidence>
<name>A0A2Z6I9K4_9BURK</name>
<evidence type="ECO:0000256" key="1">
    <source>
        <dbReference type="SAM" id="MobiDB-lite"/>
    </source>
</evidence>
<sequence length="119" mass="13923">MHEALRSGIFKRAKDPRRDGVARQALRRFRAARKERTGGRAVDVPLKDFEHRLVDSVGQKRQRDGRRPTFAVELRLNRRAAKAYDKPPPDEELKEGLREAAQRIDFHGRTRVRQSVEKR</sequence>
<dbReference type="Proteomes" id="UP000271003">
    <property type="component" value="Chromosome"/>
</dbReference>
<keyword evidence="3" id="KW-1185">Reference proteome</keyword>
<gene>
    <name evidence="2" type="ORF">SUTMEG_09250</name>
</gene>
<dbReference type="KEGG" id="sutt:SUTMEG_09250"/>
<reference evidence="2 3" key="1">
    <citation type="journal article" date="2018" name="Int. J. Syst. Evol. Microbiol.">
        <title>Mesosutterella multiformis gen. nov., sp. nov., a member of the family Sutterellaceae and Sutterella megalosphaeroides sp. nov., isolated from human faeces.</title>
        <authorList>
            <person name="Sakamoto M."/>
            <person name="Ikeyama N."/>
            <person name="Kunihiro T."/>
            <person name="Iino T."/>
            <person name="Yuki M."/>
            <person name="Ohkuma M."/>
        </authorList>
    </citation>
    <scope>NUCLEOTIDE SEQUENCE [LARGE SCALE GENOMIC DNA]</scope>
    <source>
        <strain evidence="2 3">6FBBBH3</strain>
    </source>
</reference>
<accession>A0A2Z6I9K4</accession>
<feature type="region of interest" description="Disordered" evidence="1">
    <location>
        <begin position="1"/>
        <end position="21"/>
    </location>
</feature>
<evidence type="ECO:0000313" key="3">
    <source>
        <dbReference type="Proteomes" id="UP000271003"/>
    </source>
</evidence>
<feature type="compositionally biased region" description="Basic and acidic residues" evidence="1">
    <location>
        <begin position="12"/>
        <end position="21"/>
    </location>
</feature>